<comment type="pathway">
    <text evidence="2">Glycerolipid metabolism; triacylglycerol biosynthesis.</text>
</comment>
<evidence type="ECO:0000256" key="8">
    <source>
        <dbReference type="ARBA" id="ARBA00022798"/>
    </source>
</evidence>
<evidence type="ECO:0000256" key="12">
    <source>
        <dbReference type="ARBA" id="ARBA00023136"/>
    </source>
</evidence>
<evidence type="ECO:0000256" key="4">
    <source>
        <dbReference type="ARBA" id="ARBA00005420"/>
    </source>
</evidence>
<keyword evidence="11" id="KW-0443">Lipid metabolism</keyword>
<keyword evidence="5" id="KW-0444">Lipid biosynthesis</keyword>
<keyword evidence="7 14" id="KW-0812">Transmembrane</keyword>
<keyword evidence="10 14" id="KW-1133">Transmembrane helix</keyword>
<dbReference type="Pfam" id="PF03982">
    <property type="entry name" value="DAGAT"/>
    <property type="match status" value="1"/>
</dbReference>
<evidence type="ECO:0000256" key="3">
    <source>
        <dbReference type="ARBA" id="ARBA00005189"/>
    </source>
</evidence>
<evidence type="ECO:0000313" key="16">
    <source>
        <dbReference type="Proteomes" id="UP001165060"/>
    </source>
</evidence>
<reference evidence="15 16" key="1">
    <citation type="journal article" date="2023" name="Commun. Biol.">
        <title>Genome analysis of Parmales, the sister group of diatoms, reveals the evolutionary specialization of diatoms from phago-mixotrophs to photoautotrophs.</title>
        <authorList>
            <person name="Ban H."/>
            <person name="Sato S."/>
            <person name="Yoshikawa S."/>
            <person name="Yamada K."/>
            <person name="Nakamura Y."/>
            <person name="Ichinomiya M."/>
            <person name="Sato N."/>
            <person name="Blanc-Mathieu R."/>
            <person name="Endo H."/>
            <person name="Kuwata A."/>
            <person name="Ogata H."/>
        </authorList>
    </citation>
    <scope>NUCLEOTIDE SEQUENCE [LARGE SCALE GENOMIC DNA]</scope>
</reference>
<dbReference type="PANTHER" id="PTHR12317">
    <property type="entry name" value="DIACYLGLYCEROL O-ACYLTRANSFERASE"/>
    <property type="match status" value="1"/>
</dbReference>
<keyword evidence="12 14" id="KW-0472">Membrane</keyword>
<sequence>MWIVAACANFIAVSTWVMPVFLLPGSLVMIAYPHGPAAMFGGLFMGAVLAGGPKNLGFRLSLFSVLAGITYKAPAETQQISVYGLGGLFVMMMMITNVPGRPTKWPRQPWFFNLLTETMNAKSYYKAASIGGNLKAIKPGKVMYAVHPHGVLTAGWTWNMFFNKDFHKMTGKVGFLMDEGLRIKNPTFRLMADWCESDSQWAGSATRSVMLKAMEKGDSSLALLPGGFQEATLCAMGKDRVYIKGRAGFVKYCLMHGYAITPVYTFGESDTYSCFPFLLKARLALAKQNIPAAAMFGAWWCPILPRPSAAIHTVFGDPVKLPKIPEPTKEDIKKYHQLYQDGLVAVFNKHRAEFGKADAELEIF</sequence>
<evidence type="ECO:0000313" key="15">
    <source>
        <dbReference type="EMBL" id="GMI28820.1"/>
    </source>
</evidence>
<protein>
    <recommendedName>
        <fullName evidence="14">Acyltransferase</fullName>
        <ecNumber evidence="14">2.3.1.-</ecNumber>
    </recommendedName>
</protein>
<proteinExistence type="inferred from homology"/>
<comment type="pathway">
    <text evidence="3">Lipid metabolism.</text>
</comment>
<dbReference type="Proteomes" id="UP001165060">
    <property type="component" value="Unassembled WGS sequence"/>
</dbReference>
<evidence type="ECO:0000256" key="9">
    <source>
        <dbReference type="ARBA" id="ARBA00022824"/>
    </source>
</evidence>
<evidence type="ECO:0000256" key="6">
    <source>
        <dbReference type="ARBA" id="ARBA00022679"/>
    </source>
</evidence>
<comment type="similarity">
    <text evidence="4 14">Belongs to the diacylglycerol acyltransferase family.</text>
</comment>
<keyword evidence="8" id="KW-0319">Glycerol metabolism</keyword>
<feature type="transmembrane region" description="Helical" evidence="14">
    <location>
        <begin position="29"/>
        <end position="49"/>
    </location>
</feature>
<keyword evidence="9 14" id="KW-0256">Endoplasmic reticulum</keyword>
<evidence type="ECO:0000256" key="1">
    <source>
        <dbReference type="ARBA" id="ARBA00004477"/>
    </source>
</evidence>
<accession>A0ABQ6MMY1</accession>
<evidence type="ECO:0000256" key="2">
    <source>
        <dbReference type="ARBA" id="ARBA00004771"/>
    </source>
</evidence>
<evidence type="ECO:0000256" key="13">
    <source>
        <dbReference type="ARBA" id="ARBA00023315"/>
    </source>
</evidence>
<feature type="transmembrane region" description="Helical" evidence="14">
    <location>
        <begin position="80"/>
        <end position="98"/>
    </location>
</feature>
<dbReference type="EC" id="2.3.1.-" evidence="14"/>
<dbReference type="InterPro" id="IPR007130">
    <property type="entry name" value="DAGAT"/>
</dbReference>
<dbReference type="EMBL" id="BRYB01002999">
    <property type="protein sequence ID" value="GMI28820.1"/>
    <property type="molecule type" value="Genomic_DNA"/>
</dbReference>
<keyword evidence="13" id="KW-0012">Acyltransferase</keyword>
<organism evidence="15 16">
    <name type="scientific">Tetraparma gracilis</name>
    <dbReference type="NCBI Taxonomy" id="2962635"/>
    <lineage>
        <taxon>Eukaryota</taxon>
        <taxon>Sar</taxon>
        <taxon>Stramenopiles</taxon>
        <taxon>Ochrophyta</taxon>
        <taxon>Bolidophyceae</taxon>
        <taxon>Parmales</taxon>
        <taxon>Triparmaceae</taxon>
        <taxon>Tetraparma</taxon>
    </lineage>
</organism>
<evidence type="ECO:0000256" key="5">
    <source>
        <dbReference type="ARBA" id="ARBA00022516"/>
    </source>
</evidence>
<evidence type="ECO:0000256" key="11">
    <source>
        <dbReference type="ARBA" id="ARBA00023098"/>
    </source>
</evidence>
<dbReference type="PANTHER" id="PTHR12317:SF0">
    <property type="entry name" value="ACYLTRANSFERASE"/>
    <property type="match status" value="1"/>
</dbReference>
<comment type="caution">
    <text evidence="15">The sequence shown here is derived from an EMBL/GenBank/DDBJ whole genome shotgun (WGS) entry which is preliminary data.</text>
</comment>
<name>A0ABQ6MMY1_9STRA</name>
<evidence type="ECO:0000256" key="14">
    <source>
        <dbReference type="RuleBase" id="RU367023"/>
    </source>
</evidence>
<keyword evidence="6 14" id="KW-0808">Transferase</keyword>
<keyword evidence="16" id="KW-1185">Reference proteome</keyword>
<gene>
    <name evidence="15" type="ORF">TeGR_g12230</name>
</gene>
<evidence type="ECO:0000256" key="7">
    <source>
        <dbReference type="ARBA" id="ARBA00022692"/>
    </source>
</evidence>
<evidence type="ECO:0000256" key="10">
    <source>
        <dbReference type="ARBA" id="ARBA00022989"/>
    </source>
</evidence>
<comment type="subcellular location">
    <subcellularLocation>
        <location evidence="1 14">Endoplasmic reticulum membrane</location>
        <topology evidence="1 14">Multi-pass membrane protein</topology>
    </subcellularLocation>
</comment>